<evidence type="ECO:0000313" key="1">
    <source>
        <dbReference type="EMBL" id="RTR39628.1"/>
    </source>
</evidence>
<accession>A0A3S0KVT3</accession>
<protein>
    <submittedName>
        <fullName evidence="1">Uncharacterized protein</fullName>
    </submittedName>
</protein>
<dbReference type="AlphaFoldDB" id="A0A3S0KVT3"/>
<dbReference type="Proteomes" id="UP000267448">
    <property type="component" value="Unassembled WGS sequence"/>
</dbReference>
<name>A0A3S0KVT3_9GAMM</name>
<dbReference type="RefSeq" id="WP_126519647.1">
    <property type="nucleotide sequence ID" value="NZ_RXNU01000003.1"/>
</dbReference>
<dbReference type="EMBL" id="RXNU01000003">
    <property type="protein sequence ID" value="RTR39628.1"/>
    <property type="molecule type" value="Genomic_DNA"/>
</dbReference>
<reference evidence="1 2" key="1">
    <citation type="submission" date="2018-12" db="EMBL/GenBank/DDBJ databases">
        <authorList>
            <person name="Yu L."/>
        </authorList>
    </citation>
    <scope>NUCLEOTIDE SEQUENCE [LARGE SCALE GENOMIC DNA]</scope>
    <source>
        <strain evidence="1 2">HAW-EB2</strain>
    </source>
</reference>
<evidence type="ECO:0000313" key="2">
    <source>
        <dbReference type="Proteomes" id="UP000267448"/>
    </source>
</evidence>
<comment type="caution">
    <text evidence="1">The sequence shown here is derived from an EMBL/GenBank/DDBJ whole genome shotgun (WGS) entry which is preliminary data.</text>
</comment>
<organism evidence="1 2">
    <name type="scientific">Shewanella canadensis</name>
    <dbReference type="NCBI Taxonomy" id="271096"/>
    <lineage>
        <taxon>Bacteria</taxon>
        <taxon>Pseudomonadati</taxon>
        <taxon>Pseudomonadota</taxon>
        <taxon>Gammaproteobacteria</taxon>
        <taxon>Alteromonadales</taxon>
        <taxon>Shewanellaceae</taxon>
        <taxon>Shewanella</taxon>
    </lineage>
</organism>
<proteinExistence type="predicted"/>
<gene>
    <name evidence="1" type="ORF">EKG38_07445</name>
</gene>
<sequence>MSKYETSRELFQLAIQSLANEGSFRSRLSRSLSIISVINPESELPSHTYDEFQALRSLSHINNTDDSDDVSSLYDNSLNTMQISCVINSFVHIYRCLESMEVSVK</sequence>
<keyword evidence="2" id="KW-1185">Reference proteome</keyword>